<dbReference type="AlphaFoldDB" id="A0A7R9WN97"/>
<dbReference type="EMBL" id="HBEF01002693">
    <property type="protein sequence ID" value="CAD8329585.1"/>
    <property type="molecule type" value="Transcribed_RNA"/>
</dbReference>
<feature type="chain" id="PRO_5031329327" description="Secreted protein" evidence="1">
    <location>
        <begin position="23"/>
        <end position="126"/>
    </location>
</feature>
<organism evidence="2">
    <name type="scientific">Craspedostauros australis</name>
    <dbReference type="NCBI Taxonomy" id="1486917"/>
    <lineage>
        <taxon>Eukaryota</taxon>
        <taxon>Sar</taxon>
        <taxon>Stramenopiles</taxon>
        <taxon>Ochrophyta</taxon>
        <taxon>Bacillariophyta</taxon>
        <taxon>Bacillariophyceae</taxon>
        <taxon>Bacillariophycidae</taxon>
        <taxon>Naviculales</taxon>
        <taxon>Naviculaceae</taxon>
        <taxon>Craspedostauros</taxon>
    </lineage>
</organism>
<evidence type="ECO:0008006" key="3">
    <source>
        <dbReference type="Google" id="ProtNLM"/>
    </source>
</evidence>
<gene>
    <name evidence="2" type="ORF">CAUS1442_LOCUS1683</name>
</gene>
<protein>
    <recommendedName>
        <fullName evidence="3">Secreted protein</fullName>
    </recommendedName>
</protein>
<sequence length="126" mass="13660">MPTPILPLLLLFLLLPLVPAPALDSHAITAAATPSPSHSASAYACSMLIHSPHGCHCCTPRKHEHSRFDQQTDSSHTQELTLGFVRRSIKSKASANSVGFMFFPIATHQRHVNSPLPIMCCHTISA</sequence>
<evidence type="ECO:0000313" key="2">
    <source>
        <dbReference type="EMBL" id="CAD8329585.1"/>
    </source>
</evidence>
<keyword evidence="1" id="KW-0732">Signal</keyword>
<feature type="signal peptide" evidence="1">
    <location>
        <begin position="1"/>
        <end position="22"/>
    </location>
</feature>
<evidence type="ECO:0000256" key="1">
    <source>
        <dbReference type="SAM" id="SignalP"/>
    </source>
</evidence>
<accession>A0A7R9WN97</accession>
<name>A0A7R9WN97_9STRA</name>
<reference evidence="2" key="1">
    <citation type="submission" date="2021-01" db="EMBL/GenBank/DDBJ databases">
        <authorList>
            <person name="Corre E."/>
            <person name="Pelletier E."/>
            <person name="Niang G."/>
            <person name="Scheremetjew M."/>
            <person name="Finn R."/>
            <person name="Kale V."/>
            <person name="Holt S."/>
            <person name="Cochrane G."/>
            <person name="Meng A."/>
            <person name="Brown T."/>
            <person name="Cohen L."/>
        </authorList>
    </citation>
    <scope>NUCLEOTIDE SEQUENCE</scope>
    <source>
        <strain evidence="2">CCMP3328</strain>
    </source>
</reference>
<proteinExistence type="predicted"/>